<keyword evidence="2" id="KW-1185">Reference proteome</keyword>
<proteinExistence type="predicted"/>
<sequence>MAQPSMGYVCRTCRQALRSKKPASVRATTTRSFSSTPQNAKTLATFTSTSSPELDTLLTSWRNQIFLPSILPPHHQALIYKKSRHDILTTPPGVTVTVQTALPPSAENASQAGEENIKLIPMNKFDRPNKDKSLQQICEQLSSTKETAAWDNIIPFLEGMRTARYDVPDQFIEKLTRKANEQAQYNTILRAATMVKRTGLRLSKRQVARELVLGLHRRAVESSYKLAEPSKTLKKIVNTLEDKEHCGALSQKDLETGHKDMRRDPVVVAAVLEQASAASLTQYNQKDHNGVVASAVSKLIALADALPGGIVGNIEKESGPDGDRFVLEDLVVVSNALALAVKVDMTQTLGKEKNIKTVLAMREQLKKVNARIDVVKPKVVAEANGKPRRALQMFDAAAKAQKAL</sequence>
<dbReference type="EMBL" id="JAPDRQ010000157">
    <property type="protein sequence ID" value="KAJ9653361.1"/>
    <property type="molecule type" value="Genomic_DNA"/>
</dbReference>
<protein>
    <submittedName>
        <fullName evidence="1">Uncharacterized protein</fullName>
    </submittedName>
</protein>
<dbReference type="Proteomes" id="UP001172386">
    <property type="component" value="Unassembled WGS sequence"/>
</dbReference>
<organism evidence="1 2">
    <name type="scientific">Neophaeococcomyces mojaviensis</name>
    <dbReference type="NCBI Taxonomy" id="3383035"/>
    <lineage>
        <taxon>Eukaryota</taxon>
        <taxon>Fungi</taxon>
        <taxon>Dikarya</taxon>
        <taxon>Ascomycota</taxon>
        <taxon>Pezizomycotina</taxon>
        <taxon>Eurotiomycetes</taxon>
        <taxon>Chaetothyriomycetidae</taxon>
        <taxon>Chaetothyriales</taxon>
        <taxon>Chaetothyriales incertae sedis</taxon>
        <taxon>Neophaeococcomyces</taxon>
    </lineage>
</organism>
<evidence type="ECO:0000313" key="2">
    <source>
        <dbReference type="Proteomes" id="UP001172386"/>
    </source>
</evidence>
<accession>A0ACC2ZZZ3</accession>
<name>A0ACC2ZZZ3_9EURO</name>
<reference evidence="1" key="1">
    <citation type="submission" date="2022-10" db="EMBL/GenBank/DDBJ databases">
        <title>Culturing micro-colonial fungi from biological soil crusts in the Mojave desert and describing Neophaeococcomyces mojavensis, and introducing the new genera and species Taxawa tesnikishii.</title>
        <authorList>
            <person name="Kurbessoian T."/>
            <person name="Stajich J.E."/>
        </authorList>
    </citation>
    <scope>NUCLEOTIDE SEQUENCE</scope>
    <source>
        <strain evidence="1">JES_112</strain>
    </source>
</reference>
<evidence type="ECO:0000313" key="1">
    <source>
        <dbReference type="EMBL" id="KAJ9653361.1"/>
    </source>
</evidence>
<comment type="caution">
    <text evidence="1">The sequence shown here is derived from an EMBL/GenBank/DDBJ whole genome shotgun (WGS) entry which is preliminary data.</text>
</comment>
<gene>
    <name evidence="1" type="ORF">H2198_007450</name>
</gene>